<comment type="subcellular location">
    <subcellularLocation>
        <location evidence="1">Cytoplasm</location>
    </subcellularLocation>
</comment>
<evidence type="ECO:0000313" key="8">
    <source>
        <dbReference type="Proteomes" id="UP001153292"/>
    </source>
</evidence>
<organism evidence="7 8">
    <name type="scientific">Chilo suppressalis</name>
    <name type="common">Asiatic rice borer moth</name>
    <dbReference type="NCBI Taxonomy" id="168631"/>
    <lineage>
        <taxon>Eukaryota</taxon>
        <taxon>Metazoa</taxon>
        <taxon>Ecdysozoa</taxon>
        <taxon>Arthropoda</taxon>
        <taxon>Hexapoda</taxon>
        <taxon>Insecta</taxon>
        <taxon>Pterygota</taxon>
        <taxon>Neoptera</taxon>
        <taxon>Endopterygota</taxon>
        <taxon>Lepidoptera</taxon>
        <taxon>Glossata</taxon>
        <taxon>Ditrysia</taxon>
        <taxon>Pyraloidea</taxon>
        <taxon>Crambidae</taxon>
        <taxon>Crambinae</taxon>
        <taxon>Chilo</taxon>
    </lineage>
</organism>
<dbReference type="PANTHER" id="PTHR15079:SF3">
    <property type="entry name" value="MYELOID DIFFERENTIATION PRIMARY RESPONSE PROTEIN MYD88"/>
    <property type="match status" value="1"/>
</dbReference>
<dbReference type="Pfam" id="PF01582">
    <property type="entry name" value="TIR"/>
    <property type="match status" value="1"/>
</dbReference>
<dbReference type="PROSITE" id="PS50017">
    <property type="entry name" value="DEATH_DOMAIN"/>
    <property type="match status" value="1"/>
</dbReference>
<dbReference type="InterPro" id="IPR011029">
    <property type="entry name" value="DEATH-like_dom_sf"/>
</dbReference>
<accession>A0ABN8BAG0</accession>
<dbReference type="InterPro" id="IPR035897">
    <property type="entry name" value="Toll_tir_struct_dom_sf"/>
</dbReference>
<evidence type="ECO:0008006" key="9">
    <source>
        <dbReference type="Google" id="ProtNLM"/>
    </source>
</evidence>
<dbReference type="EMBL" id="OU963899">
    <property type="protein sequence ID" value="CAH0406736.1"/>
    <property type="molecule type" value="Genomic_DNA"/>
</dbReference>
<proteinExistence type="predicted"/>
<dbReference type="Pfam" id="PF00531">
    <property type="entry name" value="Death"/>
    <property type="match status" value="1"/>
</dbReference>
<evidence type="ECO:0000256" key="2">
    <source>
        <dbReference type="ARBA" id="ARBA00022490"/>
    </source>
</evidence>
<dbReference type="InterPro" id="IPR017281">
    <property type="entry name" value="Myelin_different_resp_MyD88"/>
</dbReference>
<evidence type="ECO:0000313" key="7">
    <source>
        <dbReference type="EMBL" id="CAH0406736.1"/>
    </source>
</evidence>
<dbReference type="InterPro" id="IPR000488">
    <property type="entry name" value="Death_dom"/>
</dbReference>
<dbReference type="InterPro" id="IPR000157">
    <property type="entry name" value="TIR_dom"/>
</dbReference>
<feature type="domain" description="Death" evidence="5">
    <location>
        <begin position="42"/>
        <end position="107"/>
    </location>
</feature>
<evidence type="ECO:0000256" key="4">
    <source>
        <dbReference type="SAM" id="MobiDB-lite"/>
    </source>
</evidence>
<dbReference type="SUPFAM" id="SSF47986">
    <property type="entry name" value="DEATH domain"/>
    <property type="match status" value="1"/>
</dbReference>
<keyword evidence="2" id="KW-0963">Cytoplasm</keyword>
<evidence type="ECO:0000259" key="5">
    <source>
        <dbReference type="PROSITE" id="PS50017"/>
    </source>
</evidence>
<feature type="compositionally biased region" description="Low complexity" evidence="4">
    <location>
        <begin position="308"/>
        <end position="324"/>
    </location>
</feature>
<dbReference type="Gene3D" id="1.10.533.10">
    <property type="entry name" value="Death Domain, Fas"/>
    <property type="match status" value="1"/>
</dbReference>
<name>A0ABN8BAG0_CHISP</name>
<feature type="region of interest" description="Disordered" evidence="4">
    <location>
        <begin position="308"/>
        <end position="353"/>
    </location>
</feature>
<sequence length="370" mass="42420">MDEEIDLTIPLSACSYEFKCVMSKLDPKRVLTTGGPTKILRDWRGLAFLLSIPNELSHGISEFSDKTIRVLDIWNQRNDDTATLATLLEYLGQMDRYDIYDDLIELAKHGKILASSRSVTNGNELSSNGNVDENMIITHDDRRTGYPNYYHAYVLFAQEDWSFVRQLLAKMKDLNFKLCTEYDIEVGYGTQYAPVSKLISERCHRIILVYSPAFIDSPANSFYSNYAQAVSIETNKRNIIPIIYRDCRLPHNLMYYHKLVFNEDDQWMPYNFWDKLSQTLLKVKLSNANDMLPPQSDTDTTIKSKFLTTQSKSSTDSSLSNSETQQVRITELDPNGSLSNLSQTGEIKKKRKKPKVVGKMINYVFGKTSN</sequence>
<dbReference type="Proteomes" id="UP001153292">
    <property type="component" value="Chromosome 6"/>
</dbReference>
<evidence type="ECO:0000259" key="6">
    <source>
        <dbReference type="PROSITE" id="PS50104"/>
    </source>
</evidence>
<keyword evidence="8" id="KW-1185">Reference proteome</keyword>
<evidence type="ECO:0000256" key="1">
    <source>
        <dbReference type="ARBA" id="ARBA00004496"/>
    </source>
</evidence>
<keyword evidence="3" id="KW-0395">Inflammatory response</keyword>
<evidence type="ECO:0000256" key="3">
    <source>
        <dbReference type="ARBA" id="ARBA00023198"/>
    </source>
</evidence>
<dbReference type="PANTHER" id="PTHR15079">
    <property type="entry name" value="MYD88"/>
    <property type="match status" value="1"/>
</dbReference>
<dbReference type="SUPFAM" id="SSF52200">
    <property type="entry name" value="Toll/Interleukin receptor TIR domain"/>
    <property type="match status" value="1"/>
</dbReference>
<feature type="domain" description="TIR" evidence="6">
    <location>
        <begin position="148"/>
        <end position="280"/>
    </location>
</feature>
<dbReference type="Gene3D" id="3.40.50.10140">
    <property type="entry name" value="Toll/interleukin-1 receptor homology (TIR) domain"/>
    <property type="match status" value="1"/>
</dbReference>
<gene>
    <name evidence="7" type="ORF">CHILSU_LOCUS10119</name>
</gene>
<feature type="compositionally biased region" description="Polar residues" evidence="4">
    <location>
        <begin position="336"/>
        <end position="345"/>
    </location>
</feature>
<reference evidence="7" key="1">
    <citation type="submission" date="2021-12" db="EMBL/GenBank/DDBJ databases">
        <authorList>
            <person name="King R."/>
        </authorList>
    </citation>
    <scope>NUCLEOTIDE SEQUENCE</scope>
</reference>
<protein>
    <recommendedName>
        <fullName evidence="9">TIR domain-containing protein</fullName>
    </recommendedName>
</protein>
<dbReference type="PROSITE" id="PS50104">
    <property type="entry name" value="TIR"/>
    <property type="match status" value="1"/>
</dbReference>